<dbReference type="EMBL" id="VSSQ01019262">
    <property type="protein sequence ID" value="MPM63176.1"/>
    <property type="molecule type" value="Genomic_DNA"/>
</dbReference>
<evidence type="ECO:0000313" key="1">
    <source>
        <dbReference type="EMBL" id="MPM63176.1"/>
    </source>
</evidence>
<dbReference type="AlphaFoldDB" id="A0A645BDK3"/>
<organism evidence="1">
    <name type="scientific">bioreactor metagenome</name>
    <dbReference type="NCBI Taxonomy" id="1076179"/>
    <lineage>
        <taxon>unclassified sequences</taxon>
        <taxon>metagenomes</taxon>
        <taxon>ecological metagenomes</taxon>
    </lineage>
</organism>
<name>A0A645BDK3_9ZZZZ</name>
<accession>A0A645BDK3</accession>
<protein>
    <submittedName>
        <fullName evidence="1">Uncharacterized protein</fullName>
    </submittedName>
</protein>
<sequence length="53" mass="6068">MKELKEYLVLRDTLDLYKDVRGKATVGIPMLAVTEDGITHYYRGVPEDLSLLK</sequence>
<reference evidence="1" key="1">
    <citation type="submission" date="2019-08" db="EMBL/GenBank/DDBJ databases">
        <authorList>
            <person name="Kucharzyk K."/>
            <person name="Murdoch R.W."/>
            <person name="Higgins S."/>
            <person name="Loffler F."/>
        </authorList>
    </citation>
    <scope>NUCLEOTIDE SEQUENCE</scope>
</reference>
<comment type="caution">
    <text evidence="1">The sequence shown here is derived from an EMBL/GenBank/DDBJ whole genome shotgun (WGS) entry which is preliminary data.</text>
</comment>
<gene>
    <name evidence="1" type="ORF">SDC9_110056</name>
</gene>
<proteinExistence type="predicted"/>